<dbReference type="CDD" id="cd00293">
    <property type="entry name" value="USP-like"/>
    <property type="match status" value="2"/>
</dbReference>
<dbReference type="InterPro" id="IPR006015">
    <property type="entry name" value="Universal_stress_UspA"/>
</dbReference>
<organism evidence="3 4">
    <name type="scientific">Variovorax paradoxus</name>
    <dbReference type="NCBI Taxonomy" id="34073"/>
    <lineage>
        <taxon>Bacteria</taxon>
        <taxon>Pseudomonadati</taxon>
        <taxon>Pseudomonadota</taxon>
        <taxon>Betaproteobacteria</taxon>
        <taxon>Burkholderiales</taxon>
        <taxon>Comamonadaceae</taxon>
        <taxon>Variovorax</taxon>
    </lineage>
</organism>
<dbReference type="PRINTS" id="PR01438">
    <property type="entry name" value="UNVRSLSTRESS"/>
</dbReference>
<dbReference type="Gene3D" id="3.40.50.12370">
    <property type="match status" value="1"/>
</dbReference>
<feature type="domain" description="UspA" evidence="2">
    <location>
        <begin position="45"/>
        <end position="169"/>
    </location>
</feature>
<dbReference type="PANTHER" id="PTHR46268">
    <property type="entry name" value="STRESS RESPONSE PROTEIN NHAX"/>
    <property type="match status" value="1"/>
</dbReference>
<dbReference type="SUPFAM" id="SSF52402">
    <property type="entry name" value="Adenine nucleotide alpha hydrolases-like"/>
    <property type="match status" value="2"/>
</dbReference>
<proteinExistence type="inferred from homology"/>
<evidence type="ECO:0000313" key="4">
    <source>
        <dbReference type="Proteomes" id="UP001224845"/>
    </source>
</evidence>
<dbReference type="InterPro" id="IPR006016">
    <property type="entry name" value="UspA"/>
</dbReference>
<feature type="domain" description="UspA" evidence="2">
    <location>
        <begin position="176"/>
        <end position="317"/>
    </location>
</feature>
<protein>
    <submittedName>
        <fullName evidence="3">Nucleotide-binding universal stress UspA family protein</fullName>
    </submittedName>
</protein>
<dbReference type="Proteomes" id="UP001224845">
    <property type="component" value="Unassembled WGS sequence"/>
</dbReference>
<evidence type="ECO:0000256" key="1">
    <source>
        <dbReference type="ARBA" id="ARBA00008791"/>
    </source>
</evidence>
<dbReference type="EMBL" id="JAUSRV010000019">
    <property type="protein sequence ID" value="MDP9974666.1"/>
    <property type="molecule type" value="Genomic_DNA"/>
</dbReference>
<comment type="similarity">
    <text evidence="1">Belongs to the universal stress protein A family.</text>
</comment>
<gene>
    <name evidence="3" type="ORF">J2W39_005936</name>
</gene>
<evidence type="ECO:0000259" key="2">
    <source>
        <dbReference type="Pfam" id="PF00582"/>
    </source>
</evidence>
<dbReference type="PANTHER" id="PTHR46268:SF6">
    <property type="entry name" value="UNIVERSAL STRESS PROTEIN UP12"/>
    <property type="match status" value="1"/>
</dbReference>
<sequence length="352" mass="38440">MHAATIHGERSLTDLDFARLNKRPLTNHQPSLADLRDSAEASGDYTTILAVTDLAARSEPALSRAACLAAEHHASLELLYAAAPGEPPCPRAASRLAHQALQLGQRHGLRVRTTNPMASTPEHVASAARGADLLVMGAMPRERSLLAFVRGQWTERLLRRVQRPMLVVRQQAEGPYQRLLVAIDFTQASRILVERAFALNGSARIDLFHAISTINERKLRSADVPEHVVRAYRQECTRYARDQIVRFTDSTDARRNRVSWAIGRGDPARQAVVQQQHSGAELLVVGKHPASAMSDFVFGSVAQRVLRHAAGDILIVPHNLQAATKAAALERLGGGQRMTRRVRAGASCSNGG</sequence>
<accession>A0AAW8EP70</accession>
<reference evidence="3" key="1">
    <citation type="submission" date="2023-07" db="EMBL/GenBank/DDBJ databases">
        <title>Sorghum-associated microbial communities from plants grown in Nebraska, USA.</title>
        <authorList>
            <person name="Schachtman D."/>
        </authorList>
    </citation>
    <scope>NUCLEOTIDE SEQUENCE</scope>
    <source>
        <strain evidence="3">DS3315</strain>
    </source>
</reference>
<dbReference type="RefSeq" id="WP_307596692.1">
    <property type="nucleotide sequence ID" value="NZ_JAUSRV010000019.1"/>
</dbReference>
<evidence type="ECO:0000313" key="3">
    <source>
        <dbReference type="EMBL" id="MDP9974666.1"/>
    </source>
</evidence>
<dbReference type="Pfam" id="PF00582">
    <property type="entry name" value="Usp"/>
    <property type="match status" value="2"/>
</dbReference>
<comment type="caution">
    <text evidence="3">The sequence shown here is derived from an EMBL/GenBank/DDBJ whole genome shotgun (WGS) entry which is preliminary data.</text>
</comment>
<dbReference type="AlphaFoldDB" id="A0AAW8EP70"/>
<name>A0AAW8EP70_VARPD</name>